<dbReference type="GO" id="GO:0005634">
    <property type="term" value="C:nucleus"/>
    <property type="evidence" value="ECO:0007669"/>
    <property type="project" value="UniProtKB-SubCell"/>
</dbReference>
<gene>
    <name evidence="12" type="ORF">E1301_Tti018034</name>
</gene>
<evidence type="ECO:0000256" key="6">
    <source>
        <dbReference type="ARBA" id="ARBA00023155"/>
    </source>
</evidence>
<keyword evidence="3" id="KW-0217">Developmental protein</keyword>
<evidence type="ECO:0000313" key="12">
    <source>
        <dbReference type="EMBL" id="KAA0709767.1"/>
    </source>
</evidence>
<evidence type="ECO:0000256" key="2">
    <source>
        <dbReference type="ARBA" id="ARBA00021327"/>
    </source>
</evidence>
<dbReference type="PANTHER" id="PTHR21408">
    <property type="entry name" value="HOMEODOMAIN-ONLY PROTEIN"/>
    <property type="match status" value="1"/>
</dbReference>
<organism evidence="12 13">
    <name type="scientific">Triplophysa tibetana</name>
    <dbReference type="NCBI Taxonomy" id="1572043"/>
    <lineage>
        <taxon>Eukaryota</taxon>
        <taxon>Metazoa</taxon>
        <taxon>Chordata</taxon>
        <taxon>Craniata</taxon>
        <taxon>Vertebrata</taxon>
        <taxon>Euteleostomi</taxon>
        <taxon>Actinopterygii</taxon>
        <taxon>Neopterygii</taxon>
        <taxon>Teleostei</taxon>
        <taxon>Ostariophysi</taxon>
        <taxon>Cypriniformes</taxon>
        <taxon>Nemacheilidae</taxon>
        <taxon>Triplophysa</taxon>
    </lineage>
</organism>
<dbReference type="AlphaFoldDB" id="A0A5A9NNJ0"/>
<reference evidence="12 13" key="1">
    <citation type="journal article" date="2019" name="Mol. Ecol. Resour.">
        <title>Chromosome-level genome assembly of Triplophysa tibetana, a fish adapted to the harsh high-altitude environment of the Tibetan Plateau.</title>
        <authorList>
            <person name="Yang X."/>
            <person name="Liu H."/>
            <person name="Ma Z."/>
            <person name="Zou Y."/>
            <person name="Zou M."/>
            <person name="Mao Y."/>
            <person name="Li X."/>
            <person name="Wang H."/>
            <person name="Chen T."/>
            <person name="Wang W."/>
            <person name="Yang R."/>
        </authorList>
    </citation>
    <scope>NUCLEOTIDE SEQUENCE [LARGE SCALE GENOMIC DNA]</scope>
    <source>
        <strain evidence="12">TTIB1903HZAU</strain>
        <tissue evidence="12">Muscle</tissue>
    </source>
</reference>
<evidence type="ECO:0000256" key="7">
    <source>
        <dbReference type="ARBA" id="ARBA00023163"/>
    </source>
</evidence>
<sequence>MSAHGNARVEMDLADDQIKVLEENFTRVSKHPDDATLMLIAAECGLSEEETAKWFKMRNAQWRKAEGLPPNLGSVKD</sequence>
<name>A0A5A9NNJ0_9TELE</name>
<dbReference type="SUPFAM" id="SSF46689">
    <property type="entry name" value="Homeodomain-like"/>
    <property type="match status" value="1"/>
</dbReference>
<evidence type="ECO:0000256" key="8">
    <source>
        <dbReference type="ARBA" id="ARBA00023242"/>
    </source>
</evidence>
<dbReference type="OrthoDB" id="6159439at2759"/>
<keyword evidence="5" id="KW-0805">Transcription regulation</keyword>
<evidence type="ECO:0000256" key="1">
    <source>
        <dbReference type="ARBA" id="ARBA00004123"/>
    </source>
</evidence>
<dbReference type="Pfam" id="PF00046">
    <property type="entry name" value="Homeodomain"/>
    <property type="match status" value="1"/>
</dbReference>
<dbReference type="GO" id="GO:0006357">
    <property type="term" value="P:regulation of transcription by RNA polymerase II"/>
    <property type="evidence" value="ECO:0007669"/>
    <property type="project" value="TreeGrafter"/>
</dbReference>
<dbReference type="Proteomes" id="UP000324632">
    <property type="component" value="Chromosome 17"/>
</dbReference>
<keyword evidence="8 9" id="KW-0539">Nucleus</keyword>
<proteinExistence type="predicted"/>
<dbReference type="InterPro" id="IPR001356">
    <property type="entry name" value="HD"/>
</dbReference>
<evidence type="ECO:0000256" key="4">
    <source>
        <dbReference type="ARBA" id="ARBA00022491"/>
    </source>
</evidence>
<dbReference type="Gene3D" id="1.10.10.60">
    <property type="entry name" value="Homeodomain-like"/>
    <property type="match status" value="1"/>
</dbReference>
<evidence type="ECO:0000256" key="5">
    <source>
        <dbReference type="ARBA" id="ARBA00023015"/>
    </source>
</evidence>
<keyword evidence="7" id="KW-0804">Transcription</keyword>
<dbReference type="InterPro" id="IPR009057">
    <property type="entry name" value="Homeodomain-like_sf"/>
</dbReference>
<feature type="DNA-binding region" description="Homeobox" evidence="9">
    <location>
        <begin position="6"/>
        <end position="66"/>
    </location>
</feature>
<keyword evidence="13" id="KW-1185">Reference proteome</keyword>
<evidence type="ECO:0000256" key="9">
    <source>
        <dbReference type="PROSITE-ProRule" id="PRU00108"/>
    </source>
</evidence>
<dbReference type="PROSITE" id="PS50071">
    <property type="entry name" value="HOMEOBOX_2"/>
    <property type="match status" value="1"/>
</dbReference>
<dbReference type="PANTHER" id="PTHR21408:SF1">
    <property type="entry name" value="HOMEODOMAIN-ONLY PROTEIN"/>
    <property type="match status" value="1"/>
</dbReference>
<evidence type="ECO:0000256" key="10">
    <source>
        <dbReference type="RuleBase" id="RU000682"/>
    </source>
</evidence>
<dbReference type="FunFam" id="1.10.10.60:FF:000213">
    <property type="entry name" value="Homeodomain-only protein"/>
    <property type="match status" value="1"/>
</dbReference>
<feature type="domain" description="Homeobox" evidence="11">
    <location>
        <begin position="4"/>
        <end position="65"/>
    </location>
</feature>
<comment type="subcellular location">
    <subcellularLocation>
        <location evidence="1 9 10">Nucleus</location>
    </subcellularLocation>
</comment>
<keyword evidence="4" id="KW-0678">Repressor</keyword>
<evidence type="ECO:0000313" key="13">
    <source>
        <dbReference type="Proteomes" id="UP000324632"/>
    </source>
</evidence>
<evidence type="ECO:0000259" key="11">
    <source>
        <dbReference type="PROSITE" id="PS50071"/>
    </source>
</evidence>
<keyword evidence="9 10" id="KW-0238">DNA-binding</keyword>
<protein>
    <recommendedName>
        <fullName evidence="2">Homeodomain-only protein</fullName>
    </recommendedName>
</protein>
<keyword evidence="6 9" id="KW-0371">Homeobox</keyword>
<dbReference type="InterPro" id="IPR039162">
    <property type="entry name" value="HOPX"/>
</dbReference>
<dbReference type="CDD" id="cd00086">
    <property type="entry name" value="homeodomain"/>
    <property type="match status" value="1"/>
</dbReference>
<comment type="caution">
    <text evidence="12">The sequence shown here is derived from an EMBL/GenBank/DDBJ whole genome shotgun (WGS) entry which is preliminary data.</text>
</comment>
<dbReference type="GO" id="GO:0030154">
    <property type="term" value="P:cell differentiation"/>
    <property type="evidence" value="ECO:0007669"/>
    <property type="project" value="InterPro"/>
</dbReference>
<dbReference type="SMART" id="SM00389">
    <property type="entry name" value="HOX"/>
    <property type="match status" value="1"/>
</dbReference>
<evidence type="ECO:0000256" key="3">
    <source>
        <dbReference type="ARBA" id="ARBA00022473"/>
    </source>
</evidence>
<dbReference type="GO" id="GO:0003677">
    <property type="term" value="F:DNA binding"/>
    <property type="evidence" value="ECO:0007669"/>
    <property type="project" value="UniProtKB-UniRule"/>
</dbReference>
<accession>A0A5A9NNJ0</accession>
<dbReference type="EMBL" id="SOYY01000017">
    <property type="protein sequence ID" value="KAA0709767.1"/>
    <property type="molecule type" value="Genomic_DNA"/>
</dbReference>